<comment type="caution">
    <text evidence="3">The sequence shown here is derived from an EMBL/GenBank/DDBJ whole genome shotgun (WGS) entry which is preliminary data.</text>
</comment>
<feature type="domain" description="TRAM" evidence="2">
    <location>
        <begin position="16"/>
        <end position="74"/>
    </location>
</feature>
<dbReference type="Gene3D" id="2.40.50.140">
    <property type="entry name" value="Nucleic acid-binding proteins"/>
    <property type="match status" value="1"/>
</dbReference>
<dbReference type="InterPro" id="IPR002792">
    <property type="entry name" value="TRAM_dom"/>
</dbReference>
<dbReference type="PROSITE" id="PS50926">
    <property type="entry name" value="TRAM"/>
    <property type="match status" value="1"/>
</dbReference>
<evidence type="ECO:0000256" key="1">
    <source>
        <dbReference type="SAM" id="MobiDB-lite"/>
    </source>
</evidence>
<reference evidence="3" key="1">
    <citation type="journal article" date="2020" name="bioRxiv">
        <title>A rank-normalized archaeal taxonomy based on genome phylogeny resolves widespread incomplete and uneven classifications.</title>
        <authorList>
            <person name="Rinke C."/>
            <person name="Chuvochina M."/>
            <person name="Mussig A.J."/>
            <person name="Chaumeil P.-A."/>
            <person name="Waite D.W."/>
            <person name="Whitman W.B."/>
            <person name="Parks D.H."/>
            <person name="Hugenholtz P."/>
        </authorList>
    </citation>
    <scope>NUCLEOTIDE SEQUENCE</scope>
    <source>
        <strain evidence="3">UBA10011</strain>
    </source>
</reference>
<proteinExistence type="predicted"/>
<dbReference type="Pfam" id="PF01938">
    <property type="entry name" value="TRAM"/>
    <property type="match status" value="1"/>
</dbReference>
<reference evidence="4" key="3">
    <citation type="submission" date="2021-05" db="EMBL/GenBank/DDBJ databases">
        <title>Protein family content uncovers lineage relationships and bacterial pathway maintenance mechanisms in DPANN archaea.</title>
        <authorList>
            <person name="Castelle C.J."/>
            <person name="Meheust R."/>
            <person name="Jaffe A.L."/>
            <person name="Seitz K."/>
            <person name="Gong X."/>
            <person name="Baker B.J."/>
            <person name="Banfield J.F."/>
        </authorList>
    </citation>
    <scope>NUCLEOTIDE SEQUENCE</scope>
    <source>
        <strain evidence="4">RIFCSPHIGHO2_01_FULL_GW2011_AR10_43_9</strain>
    </source>
</reference>
<evidence type="ECO:0000313" key="3">
    <source>
        <dbReference type="EMBL" id="HIH09001.1"/>
    </source>
</evidence>
<gene>
    <name evidence="3" type="ORF">HA237_06635</name>
    <name evidence="4" type="ORF">J4224_03825</name>
</gene>
<evidence type="ECO:0000313" key="4">
    <source>
        <dbReference type="EMBL" id="MBS3059522.1"/>
    </source>
</evidence>
<sequence>MAFSKYNDLRFRKPVPVKEGQEYDVEIESVGEKGDGIAKIEGFVVIVPNTKKGDKVKVKINAVRGKVSFGEVVGKKSAASAPASKAKGSKEPEEESEEAEEDFSSEDDFEEESKE</sequence>
<accession>A0A7J4IU20</accession>
<dbReference type="Proteomes" id="UP000577419">
    <property type="component" value="Unassembled WGS sequence"/>
</dbReference>
<dbReference type="SUPFAM" id="SSF50249">
    <property type="entry name" value="Nucleic acid-binding proteins"/>
    <property type="match status" value="1"/>
</dbReference>
<feature type="region of interest" description="Disordered" evidence="1">
    <location>
        <begin position="74"/>
        <end position="115"/>
    </location>
</feature>
<evidence type="ECO:0000259" key="2">
    <source>
        <dbReference type="PROSITE" id="PS50926"/>
    </source>
</evidence>
<protein>
    <submittedName>
        <fullName evidence="3">TRAM domain-containing protein</fullName>
    </submittedName>
</protein>
<dbReference type="AlphaFoldDB" id="A0A7J4IU20"/>
<feature type="compositionally biased region" description="Acidic residues" evidence="1">
    <location>
        <begin position="92"/>
        <end position="115"/>
    </location>
</feature>
<dbReference type="Proteomes" id="UP000683213">
    <property type="component" value="Unassembled WGS sequence"/>
</dbReference>
<reference evidence="4" key="2">
    <citation type="submission" date="2021-03" db="EMBL/GenBank/DDBJ databases">
        <authorList>
            <person name="Jaffe A."/>
        </authorList>
    </citation>
    <scope>NUCLEOTIDE SEQUENCE</scope>
    <source>
        <strain evidence="4">RIFCSPHIGHO2_01_FULL_GW2011_AR10_43_9</strain>
    </source>
</reference>
<dbReference type="EMBL" id="DUFG01000034">
    <property type="protein sequence ID" value="HIH09001.1"/>
    <property type="molecule type" value="Genomic_DNA"/>
</dbReference>
<dbReference type="InterPro" id="IPR012340">
    <property type="entry name" value="NA-bd_OB-fold"/>
</dbReference>
<evidence type="ECO:0000313" key="5">
    <source>
        <dbReference type="Proteomes" id="UP000577419"/>
    </source>
</evidence>
<dbReference type="EMBL" id="JAGVWF010000053">
    <property type="protein sequence ID" value="MBS3059522.1"/>
    <property type="molecule type" value="Genomic_DNA"/>
</dbReference>
<name>A0A7J4IU20_9ARCH</name>
<organism evidence="3 5">
    <name type="scientific">Candidatus Iainarchaeum sp</name>
    <dbReference type="NCBI Taxonomy" id="3101447"/>
    <lineage>
        <taxon>Archaea</taxon>
        <taxon>Candidatus Iainarchaeota</taxon>
        <taxon>Candidatus Iainarchaeia</taxon>
        <taxon>Candidatus Iainarchaeales</taxon>
        <taxon>Candidatus Iainarchaeaceae</taxon>
        <taxon>Candidatus Iainarchaeum</taxon>
    </lineage>
</organism>
<feature type="compositionally biased region" description="Low complexity" evidence="1">
    <location>
        <begin position="75"/>
        <end position="86"/>
    </location>
</feature>